<name>A0A4Y2NYY8_ARAVE</name>
<reference evidence="1 2" key="1">
    <citation type="journal article" date="2019" name="Sci. Rep.">
        <title>Orb-weaving spider Araneus ventricosus genome elucidates the spidroin gene catalogue.</title>
        <authorList>
            <person name="Kono N."/>
            <person name="Nakamura H."/>
            <person name="Ohtoshi R."/>
            <person name="Moran D.A.P."/>
            <person name="Shinohara A."/>
            <person name="Yoshida Y."/>
            <person name="Fujiwara M."/>
            <person name="Mori M."/>
            <person name="Tomita M."/>
            <person name="Arakawa K."/>
        </authorList>
    </citation>
    <scope>NUCLEOTIDE SEQUENCE [LARGE SCALE GENOMIC DNA]</scope>
</reference>
<dbReference type="AlphaFoldDB" id="A0A4Y2NYY8"/>
<protein>
    <submittedName>
        <fullName evidence="1">Uncharacterized protein</fullName>
    </submittedName>
</protein>
<sequence>MQSRAFVSEMRGHGFETRFHPRFPCTQAGLEHVKSVEV</sequence>
<dbReference type="Proteomes" id="UP000499080">
    <property type="component" value="Unassembled WGS sequence"/>
</dbReference>
<gene>
    <name evidence="1" type="ORF">AVEN_139536_1</name>
</gene>
<comment type="caution">
    <text evidence="1">The sequence shown here is derived from an EMBL/GenBank/DDBJ whole genome shotgun (WGS) entry which is preliminary data.</text>
</comment>
<evidence type="ECO:0000313" key="2">
    <source>
        <dbReference type="Proteomes" id="UP000499080"/>
    </source>
</evidence>
<dbReference type="EMBL" id="BGPR01130177">
    <property type="protein sequence ID" value="GBN43979.1"/>
    <property type="molecule type" value="Genomic_DNA"/>
</dbReference>
<keyword evidence="2" id="KW-1185">Reference proteome</keyword>
<organism evidence="1 2">
    <name type="scientific">Araneus ventricosus</name>
    <name type="common">Orbweaver spider</name>
    <name type="synonym">Epeira ventricosa</name>
    <dbReference type="NCBI Taxonomy" id="182803"/>
    <lineage>
        <taxon>Eukaryota</taxon>
        <taxon>Metazoa</taxon>
        <taxon>Ecdysozoa</taxon>
        <taxon>Arthropoda</taxon>
        <taxon>Chelicerata</taxon>
        <taxon>Arachnida</taxon>
        <taxon>Araneae</taxon>
        <taxon>Araneomorphae</taxon>
        <taxon>Entelegynae</taxon>
        <taxon>Araneoidea</taxon>
        <taxon>Araneidae</taxon>
        <taxon>Araneus</taxon>
    </lineage>
</organism>
<accession>A0A4Y2NYY8</accession>
<evidence type="ECO:0000313" key="1">
    <source>
        <dbReference type="EMBL" id="GBN43979.1"/>
    </source>
</evidence>
<feature type="non-terminal residue" evidence="1">
    <location>
        <position position="38"/>
    </location>
</feature>
<proteinExistence type="predicted"/>